<accession>A0ABV8JJH3</accession>
<comment type="caution">
    <text evidence="2">The sequence shown here is derived from an EMBL/GenBank/DDBJ whole genome shotgun (WGS) entry which is preliminary data.</text>
</comment>
<keyword evidence="1" id="KW-0472">Membrane</keyword>
<organism evidence="2 3">
    <name type="scientific">Euzebyella saccharophila</name>
    <dbReference type="NCBI Taxonomy" id="679664"/>
    <lineage>
        <taxon>Bacteria</taxon>
        <taxon>Pseudomonadati</taxon>
        <taxon>Bacteroidota</taxon>
        <taxon>Flavobacteriia</taxon>
        <taxon>Flavobacteriales</taxon>
        <taxon>Flavobacteriaceae</taxon>
        <taxon>Euzebyella</taxon>
    </lineage>
</organism>
<feature type="transmembrane region" description="Helical" evidence="1">
    <location>
        <begin position="18"/>
        <end position="37"/>
    </location>
</feature>
<dbReference type="RefSeq" id="WP_192462533.1">
    <property type="nucleotide sequence ID" value="NZ_JACYFJ010000004.1"/>
</dbReference>
<keyword evidence="1" id="KW-1133">Transmembrane helix</keyword>
<gene>
    <name evidence="2" type="ORF">ACFOUT_00265</name>
</gene>
<keyword evidence="3" id="KW-1185">Reference proteome</keyword>
<sequence length="78" mass="8647">MTEIELLNKIKTAKINRALGVFILIFGLMVLVAIAFTETFVQQMTDLVAGMVLILIGGGMFWKSQMNLVQLSTKNKSL</sequence>
<protein>
    <submittedName>
        <fullName evidence="2">Uncharacterized protein</fullName>
    </submittedName>
</protein>
<evidence type="ECO:0000313" key="3">
    <source>
        <dbReference type="Proteomes" id="UP001595814"/>
    </source>
</evidence>
<keyword evidence="1" id="KW-0812">Transmembrane</keyword>
<dbReference type="Proteomes" id="UP001595814">
    <property type="component" value="Unassembled WGS sequence"/>
</dbReference>
<evidence type="ECO:0000256" key="1">
    <source>
        <dbReference type="SAM" id="Phobius"/>
    </source>
</evidence>
<dbReference type="EMBL" id="JBHSAW010000001">
    <property type="protein sequence ID" value="MFC4094286.1"/>
    <property type="molecule type" value="Genomic_DNA"/>
</dbReference>
<evidence type="ECO:0000313" key="2">
    <source>
        <dbReference type="EMBL" id="MFC4094286.1"/>
    </source>
</evidence>
<name>A0ABV8JJH3_9FLAO</name>
<reference evidence="3" key="1">
    <citation type="journal article" date="2019" name="Int. J. Syst. Evol. Microbiol.">
        <title>The Global Catalogue of Microorganisms (GCM) 10K type strain sequencing project: providing services to taxonomists for standard genome sequencing and annotation.</title>
        <authorList>
            <consortium name="The Broad Institute Genomics Platform"/>
            <consortium name="The Broad Institute Genome Sequencing Center for Infectious Disease"/>
            <person name="Wu L."/>
            <person name="Ma J."/>
        </authorList>
    </citation>
    <scope>NUCLEOTIDE SEQUENCE [LARGE SCALE GENOMIC DNA]</scope>
    <source>
        <strain evidence="3">CECT 7477</strain>
    </source>
</reference>
<proteinExistence type="predicted"/>
<feature type="transmembrane region" description="Helical" evidence="1">
    <location>
        <begin position="43"/>
        <end position="62"/>
    </location>
</feature>